<evidence type="ECO:0000256" key="2">
    <source>
        <dbReference type="ARBA" id="ARBA00023002"/>
    </source>
</evidence>
<evidence type="ECO:0000256" key="4">
    <source>
        <dbReference type="SAM" id="MobiDB-lite"/>
    </source>
</evidence>
<sequence>MSGTTQTPATTGRAGGGAERATRRTMTYLQAISDGLREEMRADERVFVMGEDVGVFGGAFKVTDGFVDEFGTDRVMDTPLAESGIVGTAVGAAVVGMRPVCEMQFADFIACGFDQLVNVAGKMHYRQGLAVPITVRLPSGGGFSGGPFHSQNPEAWFMHAPGLKVVAPSTPEDAKGMLIKGIRDPNPVVYLEHKHLYRRVKGEVPTGTYETDFSARIAREGDDLVVIAYGAMVHTALEATAPEALDGASVEVLDLRSLVPLDEEAILASVRKCSKVVVLDEANATCAAGAQVASLIAERAFEDLDGPIVRVATPDVPIPFSPPLEQAVLPGVERVKEACRDLLAY</sequence>
<dbReference type="NCBIfam" id="NF006667">
    <property type="entry name" value="PRK09212.1"/>
    <property type="match status" value="1"/>
</dbReference>
<dbReference type="GO" id="GO:0000287">
    <property type="term" value="F:magnesium ion binding"/>
    <property type="evidence" value="ECO:0007669"/>
    <property type="project" value="UniProtKB-ARBA"/>
</dbReference>
<comment type="caution">
    <text evidence="6">The sequence shown here is derived from an EMBL/GenBank/DDBJ whole genome shotgun (WGS) entry which is preliminary data.</text>
</comment>
<gene>
    <name evidence="6" type="ORF">BDZ31_004653</name>
</gene>
<feature type="compositionally biased region" description="Low complexity" evidence="4">
    <location>
        <begin position="1"/>
        <end position="12"/>
    </location>
</feature>
<reference evidence="6 7" key="1">
    <citation type="submission" date="2020-08" db="EMBL/GenBank/DDBJ databases">
        <title>Genomic Encyclopedia of Archaeal and Bacterial Type Strains, Phase II (KMG-II): from individual species to whole genera.</title>
        <authorList>
            <person name="Goeker M."/>
        </authorList>
    </citation>
    <scope>NUCLEOTIDE SEQUENCE [LARGE SCALE GENOMIC DNA]</scope>
    <source>
        <strain evidence="6 7">DSM 23288</strain>
    </source>
</reference>
<dbReference type="AlphaFoldDB" id="A0A840IM18"/>
<evidence type="ECO:0000259" key="5">
    <source>
        <dbReference type="SMART" id="SM00861"/>
    </source>
</evidence>
<dbReference type="SUPFAM" id="SSF52922">
    <property type="entry name" value="TK C-terminal domain-like"/>
    <property type="match status" value="1"/>
</dbReference>
<comment type="cofactor">
    <cofactor evidence="1">
        <name>thiamine diphosphate</name>
        <dbReference type="ChEBI" id="CHEBI:58937"/>
    </cofactor>
</comment>
<dbReference type="InterPro" id="IPR005475">
    <property type="entry name" value="Transketolase-like_Pyr-bd"/>
</dbReference>
<evidence type="ECO:0000313" key="6">
    <source>
        <dbReference type="EMBL" id="MBB4665034.1"/>
    </source>
</evidence>
<evidence type="ECO:0000256" key="3">
    <source>
        <dbReference type="ARBA" id="ARBA00023052"/>
    </source>
</evidence>
<dbReference type="Gene3D" id="3.40.50.920">
    <property type="match status" value="1"/>
</dbReference>
<dbReference type="Pfam" id="PF02779">
    <property type="entry name" value="Transket_pyr"/>
    <property type="match status" value="1"/>
</dbReference>
<dbReference type="EC" id="1.2.4.4" evidence="6"/>
<accession>A0A840IM18</accession>
<keyword evidence="2 6" id="KW-0560">Oxidoreductase</keyword>
<dbReference type="Pfam" id="PF02780">
    <property type="entry name" value="Transketolase_C"/>
    <property type="match status" value="1"/>
</dbReference>
<dbReference type="Proteomes" id="UP000585272">
    <property type="component" value="Unassembled WGS sequence"/>
</dbReference>
<dbReference type="PANTHER" id="PTHR43257">
    <property type="entry name" value="PYRUVATE DEHYDROGENASE E1 COMPONENT BETA SUBUNIT"/>
    <property type="match status" value="1"/>
</dbReference>
<name>A0A840IM18_9ACTN</name>
<organism evidence="6 7">
    <name type="scientific">Conexibacter arvalis</name>
    <dbReference type="NCBI Taxonomy" id="912552"/>
    <lineage>
        <taxon>Bacteria</taxon>
        <taxon>Bacillati</taxon>
        <taxon>Actinomycetota</taxon>
        <taxon>Thermoleophilia</taxon>
        <taxon>Solirubrobacterales</taxon>
        <taxon>Conexibacteraceae</taxon>
        <taxon>Conexibacter</taxon>
    </lineage>
</organism>
<dbReference type="InterPro" id="IPR029061">
    <property type="entry name" value="THDP-binding"/>
</dbReference>
<keyword evidence="7" id="KW-1185">Reference proteome</keyword>
<keyword evidence="3" id="KW-0786">Thiamine pyrophosphate</keyword>
<dbReference type="SMART" id="SM00861">
    <property type="entry name" value="Transket_pyr"/>
    <property type="match status" value="1"/>
</dbReference>
<protein>
    <submittedName>
        <fullName evidence="6">2-oxoisovalerate dehydrogenase E1 component beta subunit</fullName>
        <ecNumber evidence="6">1.2.4.4</ecNumber>
    </submittedName>
</protein>
<dbReference type="InterPro" id="IPR009014">
    <property type="entry name" value="Transketo_C/PFOR_II"/>
</dbReference>
<dbReference type="PANTHER" id="PTHR43257:SF2">
    <property type="entry name" value="PYRUVATE DEHYDROGENASE E1 COMPONENT SUBUNIT BETA"/>
    <property type="match status" value="1"/>
</dbReference>
<evidence type="ECO:0000256" key="1">
    <source>
        <dbReference type="ARBA" id="ARBA00001964"/>
    </source>
</evidence>
<evidence type="ECO:0000313" key="7">
    <source>
        <dbReference type="Proteomes" id="UP000585272"/>
    </source>
</evidence>
<feature type="domain" description="Transketolase-like pyrimidine-binding" evidence="5">
    <location>
        <begin position="26"/>
        <end position="199"/>
    </location>
</feature>
<dbReference type="Gene3D" id="3.40.50.970">
    <property type="match status" value="1"/>
</dbReference>
<dbReference type="GO" id="GO:0003863">
    <property type="term" value="F:branched-chain 2-oxo acid dehydrogenase activity"/>
    <property type="evidence" value="ECO:0007669"/>
    <property type="project" value="UniProtKB-EC"/>
</dbReference>
<feature type="region of interest" description="Disordered" evidence="4">
    <location>
        <begin position="1"/>
        <end position="21"/>
    </location>
</feature>
<dbReference type="CDD" id="cd07036">
    <property type="entry name" value="TPP_PYR_E1-PDHc-beta_like"/>
    <property type="match status" value="1"/>
</dbReference>
<proteinExistence type="predicted"/>
<dbReference type="EMBL" id="JACHNU010000010">
    <property type="protein sequence ID" value="MBB4665034.1"/>
    <property type="molecule type" value="Genomic_DNA"/>
</dbReference>
<dbReference type="SUPFAM" id="SSF52518">
    <property type="entry name" value="Thiamin diphosphate-binding fold (THDP-binding)"/>
    <property type="match status" value="1"/>
</dbReference>
<dbReference type="FunFam" id="3.40.50.920:FF:000001">
    <property type="entry name" value="Pyruvate dehydrogenase E1 beta subunit"/>
    <property type="match status" value="1"/>
</dbReference>
<dbReference type="FunFam" id="3.40.50.970:FF:000001">
    <property type="entry name" value="Pyruvate dehydrogenase E1 beta subunit"/>
    <property type="match status" value="1"/>
</dbReference>
<dbReference type="InterPro" id="IPR033248">
    <property type="entry name" value="Transketolase_C"/>
</dbReference>